<evidence type="ECO:0000313" key="2">
    <source>
        <dbReference type="Proteomes" id="UP000290289"/>
    </source>
</evidence>
<dbReference type="Proteomes" id="UP000290289">
    <property type="component" value="Chromosome 16"/>
</dbReference>
<sequence length="204" mass="23547">IVYCNCQGLRLSAIPIPYPFHALLYSVVTLKWKMKFQLLLINYCHIKKIVKIKVRVCRILRPRLPGMTDQYIGLHCILVDENQQAIEASSNEIDYEIIVLKIEANGCYEIMNFCTNKMRSQYRVVPHDTHILYKISEEANITLWLDIAHNFSSLSLETLAQPTVAVFTSLKVKVFLENIILSNTSSTLFFIDPDILELNSYKSM</sequence>
<name>A0A498HQ13_MALDO</name>
<accession>A0A498HQ13</accession>
<dbReference type="PANTHER" id="PTHR47165:SF4">
    <property type="entry name" value="OS03G0429900 PROTEIN"/>
    <property type="match status" value="1"/>
</dbReference>
<protein>
    <submittedName>
        <fullName evidence="1">Uncharacterized protein</fullName>
    </submittedName>
</protein>
<dbReference type="EMBL" id="RDQH01000342">
    <property type="protein sequence ID" value="RXH71507.1"/>
    <property type="molecule type" value="Genomic_DNA"/>
</dbReference>
<reference evidence="1 2" key="1">
    <citation type="submission" date="2018-10" db="EMBL/GenBank/DDBJ databases">
        <title>A high-quality apple genome assembly.</title>
        <authorList>
            <person name="Hu J."/>
        </authorList>
    </citation>
    <scope>NUCLEOTIDE SEQUENCE [LARGE SCALE GENOMIC DNA]</scope>
    <source>
        <strain evidence="2">cv. HFTH1</strain>
        <tissue evidence="1">Young leaf</tissue>
    </source>
</reference>
<comment type="caution">
    <text evidence="1">The sequence shown here is derived from an EMBL/GenBank/DDBJ whole genome shotgun (WGS) entry which is preliminary data.</text>
</comment>
<keyword evidence="2" id="KW-1185">Reference proteome</keyword>
<evidence type="ECO:0000313" key="1">
    <source>
        <dbReference type="EMBL" id="RXH71507.1"/>
    </source>
</evidence>
<dbReference type="InterPro" id="IPR012340">
    <property type="entry name" value="NA-bd_OB-fold"/>
</dbReference>
<dbReference type="AlphaFoldDB" id="A0A498HQ13"/>
<proteinExistence type="predicted"/>
<dbReference type="Gene3D" id="2.40.50.140">
    <property type="entry name" value="Nucleic acid-binding proteins"/>
    <property type="match status" value="1"/>
</dbReference>
<feature type="non-terminal residue" evidence="1">
    <location>
        <position position="1"/>
    </location>
</feature>
<organism evidence="1 2">
    <name type="scientific">Malus domestica</name>
    <name type="common">Apple</name>
    <name type="synonym">Pyrus malus</name>
    <dbReference type="NCBI Taxonomy" id="3750"/>
    <lineage>
        <taxon>Eukaryota</taxon>
        <taxon>Viridiplantae</taxon>
        <taxon>Streptophyta</taxon>
        <taxon>Embryophyta</taxon>
        <taxon>Tracheophyta</taxon>
        <taxon>Spermatophyta</taxon>
        <taxon>Magnoliopsida</taxon>
        <taxon>eudicotyledons</taxon>
        <taxon>Gunneridae</taxon>
        <taxon>Pentapetalae</taxon>
        <taxon>rosids</taxon>
        <taxon>fabids</taxon>
        <taxon>Rosales</taxon>
        <taxon>Rosaceae</taxon>
        <taxon>Amygdaloideae</taxon>
        <taxon>Maleae</taxon>
        <taxon>Malus</taxon>
    </lineage>
</organism>
<gene>
    <name evidence="1" type="ORF">DVH24_018862</name>
</gene>
<dbReference type="PANTHER" id="PTHR47165">
    <property type="entry name" value="OS03G0429900 PROTEIN"/>
    <property type="match status" value="1"/>
</dbReference>